<dbReference type="eggNOG" id="COG0456">
    <property type="taxonomic scope" value="Bacteria"/>
</dbReference>
<reference evidence="2" key="1">
    <citation type="submission" date="2006-03" db="EMBL/GenBank/DDBJ databases">
        <authorList>
            <person name="Bowman J."/>
            <person name="Ferriera S."/>
            <person name="Johnson J."/>
            <person name="Kravitz S."/>
            <person name="Halpern A."/>
            <person name="Remington K."/>
            <person name="Beeson K."/>
            <person name="Tran B."/>
            <person name="Rogers Y.-H."/>
            <person name="Friedman R."/>
            <person name="Venter J.C."/>
        </authorList>
    </citation>
    <scope>NUCLEOTIDE SEQUENCE [LARGE SCALE GENOMIC DNA]</scope>
    <source>
        <strain evidence="2">ATCC 700755</strain>
    </source>
</reference>
<dbReference type="KEGG" id="ptq:P700755_000032"/>
<accession>K4IDC8</accession>
<dbReference type="CDD" id="cd04301">
    <property type="entry name" value="NAT_SF"/>
    <property type="match status" value="1"/>
</dbReference>
<dbReference type="SUPFAM" id="SSF55729">
    <property type="entry name" value="Acyl-CoA N-acyltransferases (Nat)"/>
    <property type="match status" value="1"/>
</dbReference>
<evidence type="ECO:0000259" key="1">
    <source>
        <dbReference type="PROSITE" id="PS51186"/>
    </source>
</evidence>
<gene>
    <name evidence="2" type="ordered locus">P700755_000032</name>
</gene>
<keyword evidence="3" id="KW-1185">Reference proteome</keyword>
<feature type="domain" description="N-acetyltransferase" evidence="1">
    <location>
        <begin position="4"/>
        <end position="173"/>
    </location>
</feature>
<dbReference type="PROSITE" id="PS51186">
    <property type="entry name" value="GNAT"/>
    <property type="match status" value="1"/>
</dbReference>
<protein>
    <submittedName>
        <fullName evidence="2">Acetyltransferase, NAT_SF superfamily</fullName>
    </submittedName>
</protein>
<dbReference type="InterPro" id="IPR016181">
    <property type="entry name" value="Acyl_CoA_acyltransferase"/>
</dbReference>
<dbReference type="OrthoDB" id="7205533at2"/>
<dbReference type="STRING" id="313595.P700755_000032"/>
<dbReference type="Proteomes" id="UP000008514">
    <property type="component" value="Chromosome"/>
</dbReference>
<dbReference type="InterPro" id="IPR000182">
    <property type="entry name" value="GNAT_dom"/>
</dbReference>
<proteinExistence type="predicted"/>
<evidence type="ECO:0000313" key="2">
    <source>
        <dbReference type="EMBL" id="AFU67106.1"/>
    </source>
</evidence>
<dbReference type="RefSeq" id="WP_015022726.1">
    <property type="nucleotide sequence ID" value="NC_018721.1"/>
</dbReference>
<dbReference type="Pfam" id="PF00583">
    <property type="entry name" value="Acetyltransf_1"/>
    <property type="match status" value="1"/>
</dbReference>
<organism evidence="2 3">
    <name type="scientific">Psychroflexus torquis (strain ATCC 700755 / CIP 106069 / ACAM 623)</name>
    <dbReference type="NCBI Taxonomy" id="313595"/>
    <lineage>
        <taxon>Bacteria</taxon>
        <taxon>Pseudomonadati</taxon>
        <taxon>Bacteroidota</taxon>
        <taxon>Flavobacteriia</taxon>
        <taxon>Flavobacteriales</taxon>
        <taxon>Flavobacteriaceae</taxon>
        <taxon>Psychroflexus</taxon>
    </lineage>
</organism>
<evidence type="ECO:0000313" key="3">
    <source>
        <dbReference type="Proteomes" id="UP000008514"/>
    </source>
</evidence>
<dbReference type="AlphaFoldDB" id="K4IDC8"/>
<dbReference type="HOGENOM" id="CLU_013985_18_0_10"/>
<sequence length="173" mass="20194">MRNLSIKPFSSSEVESLEELSQKTFKESHGHSATEIDVQNYVDYHFNTHTLSKDLDDSTIYFNKILFDDQLAGYSKLIVDKPHPLSDISPIAKFERLYLLKDFYGLGLGKELLKHNIEIARTHQQKALWIFVWTENENGLKFYKKNDFKIIGTHNFKISDQHSNPNFVMLKLL</sequence>
<dbReference type="EMBL" id="CP003879">
    <property type="protein sequence ID" value="AFU67106.1"/>
    <property type="molecule type" value="Genomic_DNA"/>
</dbReference>
<dbReference type="Gene3D" id="3.40.630.30">
    <property type="match status" value="1"/>
</dbReference>
<reference evidence="2" key="2">
    <citation type="submission" date="2012-09" db="EMBL/GenBank/DDBJ databases">
        <title>The complete sequence of Psychroflexus torquis an extreme psychrophile from sea-ice that is stimulated by light.</title>
        <authorList>
            <person name="Feng S."/>
            <person name="Powell S.M."/>
            <person name="Bowman J.P."/>
        </authorList>
    </citation>
    <scope>NUCLEOTIDE SEQUENCE [LARGE SCALE GENOMIC DNA]</scope>
    <source>
        <strain evidence="2">ATCC 700755</strain>
    </source>
</reference>
<dbReference type="GO" id="GO:0016747">
    <property type="term" value="F:acyltransferase activity, transferring groups other than amino-acyl groups"/>
    <property type="evidence" value="ECO:0007669"/>
    <property type="project" value="InterPro"/>
</dbReference>
<name>K4IDC8_PSYTT</name>